<dbReference type="InterPro" id="IPR006440">
    <property type="entry name" value="Doc"/>
</dbReference>
<dbReference type="OrthoDB" id="9802752at2"/>
<protein>
    <submittedName>
        <fullName evidence="2">Type II toxin-antitoxin system death-on-curing family toxin</fullName>
    </submittedName>
</protein>
<dbReference type="PANTHER" id="PTHR39426:SF1">
    <property type="entry name" value="HOMOLOGY TO DEATH-ON-CURING PROTEIN OF PHAGE P1"/>
    <property type="match status" value="1"/>
</dbReference>
<sequence>MFIRAPRSYGAFGESVRHYQVTLADVLAAHDEALKYGGLAGIVSLDSIESAIGRPYSGYCRQISRKSAALMHALVQNHGFTDGNKRTALLVTELLIRRSGYALRLQNEEYFDDIIVGVAEGNIELDELDQWFKDRLIRV</sequence>
<dbReference type="Proteomes" id="UP000261704">
    <property type="component" value="Chromosome"/>
</dbReference>
<dbReference type="AlphaFoldDB" id="A0A347UHK7"/>
<reference evidence="2 3" key="1">
    <citation type="submission" date="2018-09" db="EMBL/GenBank/DDBJ databases">
        <title>Profundibacter amoris BAR1 gen. nov., sp. nov., a new member of the Roseobacter clade isolated at Lokis Castle Vent Field on the Arctic Mid-Oceanic Ridge.</title>
        <authorList>
            <person name="Le Moine Bauer S."/>
            <person name="Sjoeberg A.G."/>
            <person name="L'Haridon S."/>
            <person name="Stokke R."/>
            <person name="Roalkvam I."/>
            <person name="Steen I.H."/>
            <person name="Dahle H."/>
        </authorList>
    </citation>
    <scope>NUCLEOTIDE SEQUENCE [LARGE SCALE GENOMIC DNA]</scope>
    <source>
        <strain evidence="2 3">BAR1</strain>
    </source>
</reference>
<organism evidence="2 3">
    <name type="scientific">Profundibacter amoris</name>
    <dbReference type="NCBI Taxonomy" id="2171755"/>
    <lineage>
        <taxon>Bacteria</taxon>
        <taxon>Pseudomonadati</taxon>
        <taxon>Pseudomonadota</taxon>
        <taxon>Alphaproteobacteria</taxon>
        <taxon>Rhodobacterales</taxon>
        <taxon>Paracoccaceae</taxon>
        <taxon>Profundibacter</taxon>
    </lineage>
</organism>
<dbReference type="Pfam" id="PF02661">
    <property type="entry name" value="Fic"/>
    <property type="match status" value="1"/>
</dbReference>
<evidence type="ECO:0000313" key="3">
    <source>
        <dbReference type="Proteomes" id="UP000261704"/>
    </source>
</evidence>
<dbReference type="EMBL" id="CP032125">
    <property type="protein sequence ID" value="AXX98335.1"/>
    <property type="molecule type" value="Genomic_DNA"/>
</dbReference>
<gene>
    <name evidence="2" type="ORF">BAR1_10595</name>
</gene>
<evidence type="ECO:0000313" key="2">
    <source>
        <dbReference type="EMBL" id="AXX98335.1"/>
    </source>
</evidence>
<dbReference type="PROSITE" id="PS51459">
    <property type="entry name" value="FIDO"/>
    <property type="match status" value="1"/>
</dbReference>
<accession>A0A347UHK7</accession>
<dbReference type="InterPro" id="IPR036597">
    <property type="entry name" value="Fido-like_dom_sf"/>
</dbReference>
<dbReference type="PANTHER" id="PTHR39426">
    <property type="entry name" value="HOMOLOGY TO DEATH-ON-CURING PROTEIN OF PHAGE P1"/>
    <property type="match status" value="1"/>
</dbReference>
<dbReference type="InterPro" id="IPR053737">
    <property type="entry name" value="Type_II_TA_Toxin"/>
</dbReference>
<feature type="domain" description="Fido" evidence="1">
    <location>
        <begin position="21"/>
        <end position="134"/>
    </location>
</feature>
<dbReference type="Gene3D" id="1.20.120.1870">
    <property type="entry name" value="Fic/DOC protein, Fido domain"/>
    <property type="match status" value="1"/>
</dbReference>
<name>A0A347UHK7_9RHOB</name>
<dbReference type="GO" id="GO:0016301">
    <property type="term" value="F:kinase activity"/>
    <property type="evidence" value="ECO:0007669"/>
    <property type="project" value="InterPro"/>
</dbReference>
<evidence type="ECO:0000259" key="1">
    <source>
        <dbReference type="PROSITE" id="PS51459"/>
    </source>
</evidence>
<dbReference type="KEGG" id="pamo:BAR1_10595"/>
<keyword evidence="3" id="KW-1185">Reference proteome</keyword>
<dbReference type="InterPro" id="IPR003812">
    <property type="entry name" value="Fido"/>
</dbReference>
<dbReference type="SUPFAM" id="SSF140931">
    <property type="entry name" value="Fic-like"/>
    <property type="match status" value="1"/>
</dbReference>
<dbReference type="NCBIfam" id="TIGR01550">
    <property type="entry name" value="DOC_P1"/>
    <property type="match status" value="1"/>
</dbReference>
<proteinExistence type="predicted"/>